<feature type="transmembrane region" description="Helical" evidence="1">
    <location>
        <begin position="83"/>
        <end position="105"/>
    </location>
</feature>
<sequence>MVIWPGFNFDPAIGVGEKAIGYERDLLLSMRWIMSMGWRCCYACHDFLFFRFIPLAILFDNTFVSLISYLFSLFLVFHEISYFYGSILSAPLVIFILCSHHFTLWTCSGSSKYSFSHCIHFRKLFGLGTNLSNGVSLVEPSHWLGYADTASTGGGWLVPSLCNGEDAFCLVFPKKIRFLCWI</sequence>
<evidence type="ECO:0000313" key="2">
    <source>
        <dbReference type="EMBL" id="KAK4225605.1"/>
    </source>
</evidence>
<reference evidence="2" key="2">
    <citation type="submission" date="2023-05" db="EMBL/GenBank/DDBJ databases">
        <authorList>
            <consortium name="Lawrence Berkeley National Laboratory"/>
            <person name="Steindorff A."/>
            <person name="Hensen N."/>
            <person name="Bonometti L."/>
            <person name="Westerberg I."/>
            <person name="Brannstrom I.O."/>
            <person name="Guillou S."/>
            <person name="Cros-Aarteil S."/>
            <person name="Calhoun S."/>
            <person name="Haridas S."/>
            <person name="Kuo A."/>
            <person name="Mondo S."/>
            <person name="Pangilinan J."/>
            <person name="Riley R."/>
            <person name="Labutti K."/>
            <person name="Andreopoulos B."/>
            <person name="Lipzen A."/>
            <person name="Chen C."/>
            <person name="Yanf M."/>
            <person name="Daum C."/>
            <person name="Ng V."/>
            <person name="Clum A."/>
            <person name="Ohm R."/>
            <person name="Martin F."/>
            <person name="Silar P."/>
            <person name="Natvig D."/>
            <person name="Lalanne C."/>
            <person name="Gautier V."/>
            <person name="Ament-Velasquez S.L."/>
            <person name="Kruys A."/>
            <person name="Hutchinson M.I."/>
            <person name="Powell A.J."/>
            <person name="Barry K."/>
            <person name="Miller A.N."/>
            <person name="Grigoriev I.V."/>
            <person name="Debuchy R."/>
            <person name="Gladieux P."/>
            <person name="Thoren M.H."/>
            <person name="Johannesson H."/>
        </authorList>
    </citation>
    <scope>NUCLEOTIDE SEQUENCE</scope>
    <source>
        <strain evidence="2">CBS 990.96</strain>
    </source>
</reference>
<keyword evidence="1" id="KW-0472">Membrane</keyword>
<reference evidence="2" key="1">
    <citation type="journal article" date="2023" name="Mol. Phylogenet. Evol.">
        <title>Genome-scale phylogeny and comparative genomics of the fungal order Sordariales.</title>
        <authorList>
            <person name="Hensen N."/>
            <person name="Bonometti L."/>
            <person name="Westerberg I."/>
            <person name="Brannstrom I.O."/>
            <person name="Guillou S."/>
            <person name="Cros-Aarteil S."/>
            <person name="Calhoun S."/>
            <person name="Haridas S."/>
            <person name="Kuo A."/>
            <person name="Mondo S."/>
            <person name="Pangilinan J."/>
            <person name="Riley R."/>
            <person name="LaButti K."/>
            <person name="Andreopoulos B."/>
            <person name="Lipzen A."/>
            <person name="Chen C."/>
            <person name="Yan M."/>
            <person name="Daum C."/>
            <person name="Ng V."/>
            <person name="Clum A."/>
            <person name="Steindorff A."/>
            <person name="Ohm R.A."/>
            <person name="Martin F."/>
            <person name="Silar P."/>
            <person name="Natvig D.O."/>
            <person name="Lalanne C."/>
            <person name="Gautier V."/>
            <person name="Ament-Velasquez S.L."/>
            <person name="Kruys A."/>
            <person name="Hutchinson M.I."/>
            <person name="Powell A.J."/>
            <person name="Barry K."/>
            <person name="Miller A.N."/>
            <person name="Grigoriev I.V."/>
            <person name="Debuchy R."/>
            <person name="Gladieux P."/>
            <person name="Hiltunen Thoren M."/>
            <person name="Johannesson H."/>
        </authorList>
    </citation>
    <scope>NUCLEOTIDE SEQUENCE</scope>
    <source>
        <strain evidence="2">CBS 990.96</strain>
    </source>
</reference>
<keyword evidence="1" id="KW-1133">Transmembrane helix</keyword>
<comment type="caution">
    <text evidence="2">The sequence shown here is derived from an EMBL/GenBank/DDBJ whole genome shotgun (WGS) entry which is preliminary data.</text>
</comment>
<dbReference type="Proteomes" id="UP001301958">
    <property type="component" value="Unassembled WGS sequence"/>
</dbReference>
<dbReference type="AlphaFoldDB" id="A0AAN7GZ97"/>
<dbReference type="EMBL" id="MU865363">
    <property type="protein sequence ID" value="KAK4225605.1"/>
    <property type="molecule type" value="Genomic_DNA"/>
</dbReference>
<keyword evidence="3" id="KW-1185">Reference proteome</keyword>
<gene>
    <name evidence="2" type="ORF">QBC38DRAFT_255947</name>
</gene>
<feature type="transmembrane region" description="Helical" evidence="1">
    <location>
        <begin position="55"/>
        <end position="77"/>
    </location>
</feature>
<accession>A0AAN7GZ97</accession>
<evidence type="ECO:0000256" key="1">
    <source>
        <dbReference type="SAM" id="Phobius"/>
    </source>
</evidence>
<keyword evidence="1" id="KW-0812">Transmembrane</keyword>
<protein>
    <submittedName>
        <fullName evidence="2">Uncharacterized protein</fullName>
    </submittedName>
</protein>
<organism evidence="2 3">
    <name type="scientific">Podospora fimiseda</name>
    <dbReference type="NCBI Taxonomy" id="252190"/>
    <lineage>
        <taxon>Eukaryota</taxon>
        <taxon>Fungi</taxon>
        <taxon>Dikarya</taxon>
        <taxon>Ascomycota</taxon>
        <taxon>Pezizomycotina</taxon>
        <taxon>Sordariomycetes</taxon>
        <taxon>Sordariomycetidae</taxon>
        <taxon>Sordariales</taxon>
        <taxon>Podosporaceae</taxon>
        <taxon>Podospora</taxon>
    </lineage>
</organism>
<proteinExistence type="predicted"/>
<name>A0AAN7GZ97_9PEZI</name>
<evidence type="ECO:0000313" key="3">
    <source>
        <dbReference type="Proteomes" id="UP001301958"/>
    </source>
</evidence>